<dbReference type="AlphaFoldDB" id="X0YCL3"/>
<reference evidence="1" key="1">
    <citation type="journal article" date="2014" name="Front. Microbiol.">
        <title>High frequency of phylogenetically diverse reductive dehalogenase-homologous genes in deep subseafloor sedimentary metagenomes.</title>
        <authorList>
            <person name="Kawai M."/>
            <person name="Futagami T."/>
            <person name="Toyoda A."/>
            <person name="Takaki Y."/>
            <person name="Nishi S."/>
            <person name="Hori S."/>
            <person name="Arai W."/>
            <person name="Tsubouchi T."/>
            <person name="Morono Y."/>
            <person name="Uchiyama I."/>
            <person name="Ito T."/>
            <person name="Fujiyama A."/>
            <person name="Inagaki F."/>
            <person name="Takami H."/>
        </authorList>
    </citation>
    <scope>NUCLEOTIDE SEQUENCE</scope>
    <source>
        <strain evidence="1">Expedition CK06-06</strain>
    </source>
</reference>
<feature type="non-terminal residue" evidence="1">
    <location>
        <position position="1"/>
    </location>
</feature>
<evidence type="ECO:0000313" key="1">
    <source>
        <dbReference type="EMBL" id="GAG34576.1"/>
    </source>
</evidence>
<name>X0YCL3_9ZZZZ</name>
<dbReference type="EMBL" id="BARS01049583">
    <property type="protein sequence ID" value="GAG34576.1"/>
    <property type="molecule type" value="Genomic_DNA"/>
</dbReference>
<protein>
    <submittedName>
        <fullName evidence="1">Uncharacterized protein</fullName>
    </submittedName>
</protein>
<proteinExistence type="predicted"/>
<gene>
    <name evidence="1" type="ORF">S01H1_74151</name>
</gene>
<comment type="caution">
    <text evidence="1">The sequence shown here is derived from an EMBL/GenBank/DDBJ whole genome shotgun (WGS) entry which is preliminary data.</text>
</comment>
<sequence>KSLHELRKQAGADHYLAGRDILATAKFLRNTPKVAIMHYVSLINRPGALKPQVNRE</sequence>
<organism evidence="1">
    <name type="scientific">marine sediment metagenome</name>
    <dbReference type="NCBI Taxonomy" id="412755"/>
    <lineage>
        <taxon>unclassified sequences</taxon>
        <taxon>metagenomes</taxon>
        <taxon>ecological metagenomes</taxon>
    </lineage>
</organism>
<accession>X0YCL3</accession>